<dbReference type="EMBL" id="BLAM01000183">
    <property type="protein sequence ID" value="GET06909.1"/>
    <property type="molecule type" value="Genomic_DNA"/>
</dbReference>
<reference evidence="3" key="1">
    <citation type="submission" date="2019-10" db="EMBL/GenBank/DDBJ databases">
        <title>Lactobacillus agilis SY212 Whole Genome Sequencing Project.</title>
        <authorList>
            <person name="Suzuki S."/>
            <person name="Endo A."/>
            <person name="Maeno S."/>
            <person name="Shiwa Y."/>
            <person name="Matsutani M."/>
            <person name="Kajikawa A."/>
        </authorList>
    </citation>
    <scope>NUCLEOTIDE SEQUENCE</scope>
    <source>
        <strain evidence="3">SY212</strain>
    </source>
</reference>
<keyword evidence="1" id="KW-0378">Hydrolase</keyword>
<dbReference type="InterPro" id="IPR001360">
    <property type="entry name" value="Glyco_hydro_1"/>
</dbReference>
<organism evidence="3">
    <name type="scientific">Ligilactobacillus agilis</name>
    <dbReference type="NCBI Taxonomy" id="1601"/>
    <lineage>
        <taxon>Bacteria</taxon>
        <taxon>Bacillati</taxon>
        <taxon>Bacillota</taxon>
        <taxon>Bacilli</taxon>
        <taxon>Lactobacillales</taxon>
        <taxon>Lactobacillaceae</taxon>
        <taxon>Ligilactobacillus</taxon>
    </lineage>
</organism>
<dbReference type="InterPro" id="IPR033132">
    <property type="entry name" value="GH_1_N_CS"/>
</dbReference>
<name>A0A6F9XNT9_9LACO</name>
<dbReference type="Gene3D" id="3.20.20.80">
    <property type="entry name" value="Glycosidases"/>
    <property type="match status" value="1"/>
</dbReference>
<gene>
    <name evidence="3" type="ORF">SY212_19390</name>
</gene>
<proteinExistence type="inferred from homology"/>
<comment type="caution">
    <text evidence="3">The sequence shown here is derived from an EMBL/GenBank/DDBJ whole genome shotgun (WGS) entry which is preliminary data.</text>
</comment>
<comment type="similarity">
    <text evidence="2">Belongs to the glycosyl hydrolase 1 family.</text>
</comment>
<dbReference type="AlphaFoldDB" id="A0A6F9XNT9"/>
<keyword evidence="1" id="KW-0326">Glycosidase</keyword>
<dbReference type="PANTHER" id="PTHR10353:SF122">
    <property type="entry name" value="6-PHOSPHO-BETA-GLUCOSIDASE ASCB-RELATED"/>
    <property type="match status" value="1"/>
</dbReference>
<dbReference type="SUPFAM" id="SSF51445">
    <property type="entry name" value="(Trans)glycosidases"/>
    <property type="match status" value="1"/>
</dbReference>
<dbReference type="InterPro" id="IPR017853">
    <property type="entry name" value="GH"/>
</dbReference>
<dbReference type="Pfam" id="PF00232">
    <property type="entry name" value="Glyco_hydro_1"/>
    <property type="match status" value="1"/>
</dbReference>
<dbReference type="GO" id="GO:0005829">
    <property type="term" value="C:cytosol"/>
    <property type="evidence" value="ECO:0007669"/>
    <property type="project" value="TreeGrafter"/>
</dbReference>
<evidence type="ECO:0008006" key="4">
    <source>
        <dbReference type="Google" id="ProtNLM"/>
    </source>
</evidence>
<accession>A0A6F9XNT9</accession>
<dbReference type="Proteomes" id="UP000494265">
    <property type="component" value="Unassembled WGS sequence"/>
</dbReference>
<protein>
    <recommendedName>
        <fullName evidence="4">6-phospho-beta-glucosidase</fullName>
    </recommendedName>
</protein>
<dbReference type="GO" id="GO:0008422">
    <property type="term" value="F:beta-glucosidase activity"/>
    <property type="evidence" value="ECO:0007669"/>
    <property type="project" value="TreeGrafter"/>
</dbReference>
<evidence type="ECO:0000256" key="2">
    <source>
        <dbReference type="RuleBase" id="RU003690"/>
    </source>
</evidence>
<dbReference type="GO" id="GO:0016052">
    <property type="term" value="P:carbohydrate catabolic process"/>
    <property type="evidence" value="ECO:0007669"/>
    <property type="project" value="TreeGrafter"/>
</dbReference>
<dbReference type="PANTHER" id="PTHR10353">
    <property type="entry name" value="GLYCOSYL HYDROLASE"/>
    <property type="match status" value="1"/>
</dbReference>
<evidence type="ECO:0000313" key="3">
    <source>
        <dbReference type="EMBL" id="GET06909.1"/>
    </source>
</evidence>
<evidence type="ECO:0000256" key="1">
    <source>
        <dbReference type="ARBA" id="ARBA00023295"/>
    </source>
</evidence>
<sequence>MYQANIPTTFPAGFLWGGATAANQLEGAWNVDGKGLTTAEVVKKAKNRQEFSMNAVTKETLAAAIADKTDKLYPKRRGIDFYHRYKEDIALFAEMVFKAFRLSIAWARIFPNGDEEKPNEAGLAGTRLTLTSAMPRSYSNVTRDRSNIG</sequence>
<dbReference type="PROSITE" id="PS00653">
    <property type="entry name" value="GLYCOSYL_HYDROL_F1_2"/>
    <property type="match status" value="1"/>
</dbReference>